<dbReference type="AlphaFoldDB" id="A0AAN7UMM1"/>
<proteinExistence type="predicted"/>
<protein>
    <recommendedName>
        <fullName evidence="4">Aminoglycoside phosphotransferase domain-containing protein</fullName>
    </recommendedName>
</protein>
<evidence type="ECO:0000256" key="1">
    <source>
        <dbReference type="SAM" id="MobiDB-lite"/>
    </source>
</evidence>
<evidence type="ECO:0000313" key="2">
    <source>
        <dbReference type="EMBL" id="KAK5635625.1"/>
    </source>
</evidence>
<dbReference type="SUPFAM" id="SSF56112">
    <property type="entry name" value="Protein kinase-like (PK-like)"/>
    <property type="match status" value="1"/>
</dbReference>
<feature type="region of interest" description="Disordered" evidence="1">
    <location>
        <begin position="1"/>
        <end position="21"/>
    </location>
</feature>
<dbReference type="Proteomes" id="UP001305414">
    <property type="component" value="Unassembled WGS sequence"/>
</dbReference>
<feature type="compositionally biased region" description="Basic and acidic residues" evidence="1">
    <location>
        <begin position="10"/>
        <end position="21"/>
    </location>
</feature>
<reference evidence="2 3" key="1">
    <citation type="submission" date="2023-10" db="EMBL/GenBank/DDBJ databases">
        <title>Draft genome sequence of Xylaria bambusicola isolate GMP-LS, the root and basal stem rot pathogen of sugarcane in Indonesia.</title>
        <authorList>
            <person name="Selvaraj P."/>
            <person name="Muralishankar V."/>
            <person name="Muruganantham S."/>
            <person name="Sp S."/>
            <person name="Haryani S."/>
            <person name="Lau K.J.X."/>
            <person name="Naqvi N.I."/>
        </authorList>
    </citation>
    <scope>NUCLEOTIDE SEQUENCE [LARGE SCALE GENOMIC DNA]</scope>
    <source>
        <strain evidence="2">GMP-LS</strain>
    </source>
</reference>
<dbReference type="InterPro" id="IPR011009">
    <property type="entry name" value="Kinase-like_dom_sf"/>
</dbReference>
<comment type="caution">
    <text evidence="2">The sequence shown here is derived from an EMBL/GenBank/DDBJ whole genome shotgun (WGS) entry which is preliminary data.</text>
</comment>
<evidence type="ECO:0008006" key="4">
    <source>
        <dbReference type="Google" id="ProtNLM"/>
    </source>
</evidence>
<name>A0AAN7UMM1_9PEZI</name>
<accession>A0AAN7UMM1</accession>
<keyword evidence="3" id="KW-1185">Reference proteome</keyword>
<organism evidence="2 3">
    <name type="scientific">Xylaria bambusicola</name>
    <dbReference type="NCBI Taxonomy" id="326684"/>
    <lineage>
        <taxon>Eukaryota</taxon>
        <taxon>Fungi</taxon>
        <taxon>Dikarya</taxon>
        <taxon>Ascomycota</taxon>
        <taxon>Pezizomycotina</taxon>
        <taxon>Sordariomycetes</taxon>
        <taxon>Xylariomycetidae</taxon>
        <taxon>Xylariales</taxon>
        <taxon>Xylariaceae</taxon>
        <taxon>Xylaria</taxon>
    </lineage>
</organism>
<dbReference type="EMBL" id="JAWHQM010000055">
    <property type="protein sequence ID" value="KAK5635625.1"/>
    <property type="molecule type" value="Genomic_DNA"/>
</dbReference>
<sequence length="95" mass="10935">MTKTGAELFWTREPDPQRHGPFKTEGELIRGIVHCFRGHAADIAEHNEFYIQRADYYSRVLPQVLKRSGKLVFTHSDLQRRNIIIGSEGEVAIID</sequence>
<gene>
    <name evidence="2" type="ORF">RRF57_011337</name>
</gene>
<evidence type="ECO:0000313" key="3">
    <source>
        <dbReference type="Proteomes" id="UP001305414"/>
    </source>
</evidence>